<evidence type="ECO:0000313" key="1">
    <source>
        <dbReference type="EMBL" id="SDY53912.1"/>
    </source>
</evidence>
<dbReference type="AlphaFoldDB" id="A0A1H3KP27"/>
<dbReference type="Proteomes" id="UP000198935">
    <property type="component" value="Unassembled WGS sequence"/>
</dbReference>
<name>A0A1H3KP27_9BACI</name>
<dbReference type="OrthoDB" id="2937672at2"/>
<gene>
    <name evidence="1" type="ORF">SAMN05421736_102213</name>
</gene>
<sequence>MQLTIIILFVAAIFLLVLSFFQKDRAKDIEKQVENVSIQLMQEMYQLKKKVSLLEEEALVAPSLDTKTAFTEKKLTRDDVLTMHEDGYSVSEIAEITNRAAEEIESLLSNHN</sequence>
<evidence type="ECO:0000313" key="2">
    <source>
        <dbReference type="Proteomes" id="UP000198935"/>
    </source>
</evidence>
<dbReference type="STRING" id="1503961.SAMN05421736_102213"/>
<protein>
    <submittedName>
        <fullName evidence="1">Uncharacterized protein</fullName>
    </submittedName>
</protein>
<reference evidence="2" key="1">
    <citation type="submission" date="2016-10" db="EMBL/GenBank/DDBJ databases">
        <authorList>
            <person name="Varghese N."/>
            <person name="Submissions S."/>
        </authorList>
    </citation>
    <scope>NUCLEOTIDE SEQUENCE [LARGE SCALE GENOMIC DNA]</scope>
    <source>
        <strain evidence="2">SP</strain>
    </source>
</reference>
<keyword evidence="2" id="KW-1185">Reference proteome</keyword>
<proteinExistence type="predicted"/>
<organism evidence="1 2">
    <name type="scientific">Evansella caseinilytica</name>
    <dbReference type="NCBI Taxonomy" id="1503961"/>
    <lineage>
        <taxon>Bacteria</taxon>
        <taxon>Bacillati</taxon>
        <taxon>Bacillota</taxon>
        <taxon>Bacilli</taxon>
        <taxon>Bacillales</taxon>
        <taxon>Bacillaceae</taxon>
        <taxon>Evansella</taxon>
    </lineage>
</organism>
<dbReference type="EMBL" id="FNPI01000002">
    <property type="protein sequence ID" value="SDY53912.1"/>
    <property type="molecule type" value="Genomic_DNA"/>
</dbReference>
<accession>A0A1H3KP27</accession>